<accession>A0A7S3Q0T4</accession>
<feature type="chain" id="PRO_5030609433" description="acireductone dioxygenase (Fe(2+)-requiring)" evidence="11">
    <location>
        <begin position="22"/>
        <end position="281"/>
    </location>
</feature>
<keyword evidence="6" id="KW-0223">Dioxygenase</keyword>
<dbReference type="Gene3D" id="2.60.120.10">
    <property type="entry name" value="Jelly Rolls"/>
    <property type="match status" value="1"/>
</dbReference>
<keyword evidence="9" id="KW-0486">Methionine biosynthesis</keyword>
<comment type="cofactor">
    <cofactor evidence="2">
        <name>Fe(2+)</name>
        <dbReference type="ChEBI" id="CHEBI:29033"/>
    </cofactor>
</comment>
<dbReference type="CDD" id="cd02232">
    <property type="entry name" value="cupin_ARD"/>
    <property type="match status" value="1"/>
</dbReference>
<evidence type="ECO:0000256" key="6">
    <source>
        <dbReference type="ARBA" id="ARBA00022964"/>
    </source>
</evidence>
<keyword evidence="3" id="KW-0533">Nickel</keyword>
<proteinExistence type="predicted"/>
<sequence>MFHSSSALFLFLSALLTTANADTAMADTECVKGAIVPEGQDYSDWPELFRLTTPNPEDPTMANMNETAGFVDPSVLLAAGVGFTLLDPTGFTYPDKVKEIPWSPPVNGTNDATLQELRDENDYQYADIVVVTAYNAGYYEEHIHAGGDEVRYVIDGSGYFDIRDVNDEWVRMKAATGAFISFPSGIEHRFAVDESLYIQAMRLFPGSGAPDWSSVPRSEIHGNNTARDAYVDTFMCGIDPDVHHDHGDDSGESDATSGANGRGLFVAGALAMVASSLALLA</sequence>
<keyword evidence="11" id="KW-0732">Signal</keyword>
<evidence type="ECO:0000256" key="4">
    <source>
        <dbReference type="ARBA" id="ARBA00022605"/>
    </source>
</evidence>
<evidence type="ECO:0000256" key="7">
    <source>
        <dbReference type="ARBA" id="ARBA00023002"/>
    </source>
</evidence>
<evidence type="ECO:0000256" key="2">
    <source>
        <dbReference type="ARBA" id="ARBA00001954"/>
    </source>
</evidence>
<evidence type="ECO:0000256" key="5">
    <source>
        <dbReference type="ARBA" id="ARBA00022723"/>
    </source>
</evidence>
<keyword evidence="8" id="KW-0408">Iron</keyword>
<dbReference type="Pfam" id="PF03079">
    <property type="entry name" value="ARD"/>
    <property type="match status" value="1"/>
</dbReference>
<protein>
    <recommendedName>
        <fullName evidence="10">acireductone dioxygenase (Fe(2+)-requiring)</fullName>
        <ecNumber evidence="10">1.13.11.54</ecNumber>
    </recommendedName>
</protein>
<organism evidence="12">
    <name type="scientific">Chaetoceros debilis</name>
    <dbReference type="NCBI Taxonomy" id="122233"/>
    <lineage>
        <taxon>Eukaryota</taxon>
        <taxon>Sar</taxon>
        <taxon>Stramenopiles</taxon>
        <taxon>Ochrophyta</taxon>
        <taxon>Bacillariophyta</taxon>
        <taxon>Coscinodiscophyceae</taxon>
        <taxon>Chaetocerotophycidae</taxon>
        <taxon>Chaetocerotales</taxon>
        <taxon>Chaetocerotaceae</taxon>
        <taxon>Chaetoceros</taxon>
    </lineage>
</organism>
<dbReference type="SUPFAM" id="SSF51182">
    <property type="entry name" value="RmlC-like cupins"/>
    <property type="match status" value="1"/>
</dbReference>
<evidence type="ECO:0000256" key="3">
    <source>
        <dbReference type="ARBA" id="ARBA00022596"/>
    </source>
</evidence>
<keyword evidence="4" id="KW-0028">Amino-acid biosynthesis</keyword>
<dbReference type="InterPro" id="IPR014710">
    <property type="entry name" value="RmlC-like_jellyroll"/>
</dbReference>
<dbReference type="InterPro" id="IPR004313">
    <property type="entry name" value="ARD"/>
</dbReference>
<keyword evidence="7" id="KW-0560">Oxidoreductase</keyword>
<dbReference type="EC" id="1.13.11.54" evidence="10"/>
<comment type="catalytic activity">
    <reaction evidence="1">
        <text>1,2-dihydroxy-5-(methylsulfanyl)pent-1-en-3-one + O2 = 4-methylsulfanyl-2-oxobutanoate + formate + 2 H(+)</text>
        <dbReference type="Rhea" id="RHEA:24504"/>
        <dbReference type="ChEBI" id="CHEBI:15378"/>
        <dbReference type="ChEBI" id="CHEBI:15379"/>
        <dbReference type="ChEBI" id="CHEBI:15740"/>
        <dbReference type="ChEBI" id="CHEBI:16723"/>
        <dbReference type="ChEBI" id="CHEBI:49252"/>
        <dbReference type="EC" id="1.13.11.54"/>
    </reaction>
</comment>
<name>A0A7S3Q0T4_9STRA</name>
<evidence type="ECO:0000256" key="11">
    <source>
        <dbReference type="SAM" id="SignalP"/>
    </source>
</evidence>
<dbReference type="PANTHER" id="PTHR23418">
    <property type="entry name" value="ACIREDUCTONE DIOXYGENASE"/>
    <property type="match status" value="1"/>
</dbReference>
<reference evidence="12" key="1">
    <citation type="submission" date="2021-01" db="EMBL/GenBank/DDBJ databases">
        <authorList>
            <person name="Corre E."/>
            <person name="Pelletier E."/>
            <person name="Niang G."/>
            <person name="Scheremetjew M."/>
            <person name="Finn R."/>
            <person name="Kale V."/>
            <person name="Holt S."/>
            <person name="Cochrane G."/>
            <person name="Meng A."/>
            <person name="Brown T."/>
            <person name="Cohen L."/>
        </authorList>
    </citation>
    <scope>NUCLEOTIDE SEQUENCE</scope>
    <source>
        <strain evidence="12">MM31A-1</strain>
    </source>
</reference>
<evidence type="ECO:0000256" key="9">
    <source>
        <dbReference type="ARBA" id="ARBA00023167"/>
    </source>
</evidence>
<feature type="signal peptide" evidence="11">
    <location>
        <begin position="1"/>
        <end position="21"/>
    </location>
</feature>
<gene>
    <name evidence="12" type="ORF">CDEB00056_LOCUS6709</name>
</gene>
<evidence type="ECO:0000256" key="10">
    <source>
        <dbReference type="ARBA" id="ARBA00039005"/>
    </source>
</evidence>
<evidence type="ECO:0000313" key="12">
    <source>
        <dbReference type="EMBL" id="CAE0461868.1"/>
    </source>
</evidence>
<dbReference type="EMBL" id="HBIO01008766">
    <property type="protein sequence ID" value="CAE0461868.1"/>
    <property type="molecule type" value="Transcribed_RNA"/>
</dbReference>
<evidence type="ECO:0000256" key="1">
    <source>
        <dbReference type="ARBA" id="ARBA00000428"/>
    </source>
</evidence>
<dbReference type="AlphaFoldDB" id="A0A7S3Q0T4"/>
<dbReference type="GO" id="GO:0010309">
    <property type="term" value="F:acireductone dioxygenase [iron(II)-requiring] activity"/>
    <property type="evidence" value="ECO:0007669"/>
    <property type="project" value="UniProtKB-EC"/>
</dbReference>
<dbReference type="GO" id="GO:0009086">
    <property type="term" value="P:methionine biosynthetic process"/>
    <property type="evidence" value="ECO:0007669"/>
    <property type="project" value="UniProtKB-KW"/>
</dbReference>
<dbReference type="PANTHER" id="PTHR23418:SF0">
    <property type="entry name" value="ACIREDUCTONE DIOXYGENASE"/>
    <property type="match status" value="1"/>
</dbReference>
<dbReference type="InterPro" id="IPR011051">
    <property type="entry name" value="RmlC_Cupin_sf"/>
</dbReference>
<dbReference type="GO" id="GO:0046872">
    <property type="term" value="F:metal ion binding"/>
    <property type="evidence" value="ECO:0007669"/>
    <property type="project" value="UniProtKB-KW"/>
</dbReference>
<evidence type="ECO:0000256" key="8">
    <source>
        <dbReference type="ARBA" id="ARBA00023004"/>
    </source>
</evidence>
<keyword evidence="5" id="KW-0479">Metal-binding</keyword>